<dbReference type="InterPro" id="IPR027417">
    <property type="entry name" value="P-loop_NTPase"/>
</dbReference>
<reference evidence="4 5" key="1">
    <citation type="submission" date="2024-07" db="EMBL/GenBank/DDBJ databases">
        <title>Section-level genome sequencing and comparative genomics of Aspergillus sections Usti and Cavernicolus.</title>
        <authorList>
            <consortium name="Lawrence Berkeley National Laboratory"/>
            <person name="Nybo J.L."/>
            <person name="Vesth T.C."/>
            <person name="Theobald S."/>
            <person name="Frisvad J.C."/>
            <person name="Larsen T.O."/>
            <person name="Kjaerboelling I."/>
            <person name="Rothschild-Mancinelli K."/>
            <person name="Lyhne E.K."/>
            <person name="Kogle M.E."/>
            <person name="Barry K."/>
            <person name="Clum A."/>
            <person name="Na H."/>
            <person name="Ledsgaard L."/>
            <person name="Lin J."/>
            <person name="Lipzen A."/>
            <person name="Kuo A."/>
            <person name="Riley R."/>
            <person name="Mondo S."/>
            <person name="Labutti K."/>
            <person name="Haridas S."/>
            <person name="Pangalinan J."/>
            <person name="Salamov A.A."/>
            <person name="Simmons B.A."/>
            <person name="Magnuson J.K."/>
            <person name="Chen J."/>
            <person name="Drula E."/>
            <person name="Henrissat B."/>
            <person name="Wiebenga A."/>
            <person name="Lubbers R.J."/>
            <person name="Gomes A.C."/>
            <person name="Makela M.R."/>
            <person name="Stajich J."/>
            <person name="Grigoriev I.V."/>
            <person name="Mortensen U.H."/>
            <person name="De Vries R.P."/>
            <person name="Baker S.E."/>
            <person name="Andersen M.R."/>
        </authorList>
    </citation>
    <scope>NUCLEOTIDE SEQUENCE [LARGE SCALE GENOMIC DNA]</scope>
    <source>
        <strain evidence="4 5">CBS 123904</strain>
    </source>
</reference>
<dbReference type="EMBL" id="JBFXLU010000041">
    <property type="protein sequence ID" value="KAL2849870.1"/>
    <property type="molecule type" value="Genomic_DNA"/>
</dbReference>
<comment type="caution">
    <text evidence="4">The sequence shown here is derived from an EMBL/GenBank/DDBJ whole genome shotgun (WGS) entry which is preliminary data.</text>
</comment>
<evidence type="ECO:0008006" key="6">
    <source>
        <dbReference type="Google" id="ProtNLM"/>
    </source>
</evidence>
<sequence>MAEALAVIGVAANIAQFLEYGLKLVAAGKEAYDSKQGTTKAIRQIELVVEDIQNQSAEVLQSGSPWRLTSQRANPDELAIQKYARQCIDISKELINLLRKLTVRDDAQFRVLESGRVALRTLRKQSEVLDLKTRLEDLDRKLRERLRKLLNGKQHSAVVTEIRRLTKEHEQAHINSQLQLDSIKRDILALTAIAEDNESNEKLRGAELTSLTTKLVALVNEHERSKRQLKVIRSLHFTEIKARHSDIENAHEALHWLYDESRISFLPWLESGDGIYWINGLAGSGKSTLMKYASDSERTIEALKTWAGGLALYTASFYFWNQGLSKQKSQLGLFQSLLYQILKAAPHLVYAACDDHFDAESWDVDELKQAFDRLSQQTSLSAKFCFFIDGLDEYNGEEEDIIAVLTSLSKSVHVKICASSRPWPDFQSAFSHPNRTLIVQDFTLDDMKVYIRDRLEIHEKFQTLQHKDPRCREIIAKIAERAQGIWLWVYLVTRDLRRQLNHNEGYDTLLKTLESFPPKLDEYFRRIIEQRHPALREEMSQIFLITTDAVQPLPIVALTFLQPLVKDTNHAVNLPIEPMTAAEMSQVHEQWRPLLHNRCGDLLTVRTLDESAHLFAHRVDFLHRTVRDFLRDNYYGNLREGTQETFDAKQYLAHMMLILIKRLPIHNDFRGWINNIIGLVDELLYYSLEVERRSGEAQVALLDEMDHVISQYAKGERNHWTHARDSPRGPGLQDQYHEGGQCTFLALTVQAKLTKYVEAKLDGNANLIRKPGRPLLDYALRPRRVTPLGLPYHYHRNDDAAVDPQLVKLLLERSANPNQPVHLNDGQTVWGLFLASCFAKSLDASDTVRRTWYEAAEHLIEHGADAHWSTTTVKHGNVSAVLQAILNDAEAATLLRRMQEVEEEAGHGWGNWFKSWVRR</sequence>
<dbReference type="InterPro" id="IPR056693">
    <property type="entry name" value="DUF7791"/>
</dbReference>
<dbReference type="Pfam" id="PF24883">
    <property type="entry name" value="NPHP3_N"/>
    <property type="match status" value="1"/>
</dbReference>
<organism evidence="4 5">
    <name type="scientific">Aspergillus pseudoustus</name>
    <dbReference type="NCBI Taxonomy" id="1810923"/>
    <lineage>
        <taxon>Eukaryota</taxon>
        <taxon>Fungi</taxon>
        <taxon>Dikarya</taxon>
        <taxon>Ascomycota</taxon>
        <taxon>Pezizomycotina</taxon>
        <taxon>Eurotiomycetes</taxon>
        <taxon>Eurotiomycetidae</taxon>
        <taxon>Eurotiales</taxon>
        <taxon>Aspergillaceae</taxon>
        <taxon>Aspergillus</taxon>
        <taxon>Aspergillus subgen. Nidulantes</taxon>
    </lineage>
</organism>
<name>A0ABR4KC58_9EURO</name>
<evidence type="ECO:0000256" key="1">
    <source>
        <dbReference type="ARBA" id="ARBA00022737"/>
    </source>
</evidence>
<dbReference type="Pfam" id="PF25053">
    <property type="entry name" value="DUF7791"/>
    <property type="match status" value="1"/>
</dbReference>
<evidence type="ECO:0000313" key="5">
    <source>
        <dbReference type="Proteomes" id="UP001610446"/>
    </source>
</evidence>
<dbReference type="Proteomes" id="UP001610446">
    <property type="component" value="Unassembled WGS sequence"/>
</dbReference>
<dbReference type="PANTHER" id="PTHR10039:SF5">
    <property type="entry name" value="NACHT DOMAIN-CONTAINING PROTEIN"/>
    <property type="match status" value="1"/>
</dbReference>
<dbReference type="InterPro" id="IPR056884">
    <property type="entry name" value="NPHP3-like_N"/>
</dbReference>
<evidence type="ECO:0000313" key="4">
    <source>
        <dbReference type="EMBL" id="KAL2849870.1"/>
    </source>
</evidence>
<keyword evidence="1" id="KW-0677">Repeat</keyword>
<gene>
    <name evidence="4" type="ORF">BJY01DRAFT_210429</name>
</gene>
<proteinExistence type="predicted"/>
<accession>A0ABR4KC58</accession>
<feature type="domain" description="Nephrocystin 3-like N-terminal" evidence="2">
    <location>
        <begin position="256"/>
        <end position="421"/>
    </location>
</feature>
<dbReference type="PANTHER" id="PTHR10039">
    <property type="entry name" value="AMELOGENIN"/>
    <property type="match status" value="1"/>
</dbReference>
<feature type="domain" description="DUF7791" evidence="3">
    <location>
        <begin position="535"/>
        <end position="666"/>
    </location>
</feature>
<protein>
    <recommendedName>
        <fullName evidence="6">NACHT domain-containing protein</fullName>
    </recommendedName>
</protein>
<keyword evidence="5" id="KW-1185">Reference proteome</keyword>
<evidence type="ECO:0000259" key="2">
    <source>
        <dbReference type="Pfam" id="PF24883"/>
    </source>
</evidence>
<dbReference type="Gene3D" id="3.40.50.300">
    <property type="entry name" value="P-loop containing nucleotide triphosphate hydrolases"/>
    <property type="match status" value="1"/>
</dbReference>
<evidence type="ECO:0000259" key="3">
    <source>
        <dbReference type="Pfam" id="PF25053"/>
    </source>
</evidence>
<dbReference type="SUPFAM" id="SSF52540">
    <property type="entry name" value="P-loop containing nucleoside triphosphate hydrolases"/>
    <property type="match status" value="1"/>
</dbReference>